<reference evidence="4" key="1">
    <citation type="journal article" date="2020" name="Stud. Mycol.">
        <title>101 Dothideomycetes genomes: a test case for predicting lifestyles and emergence of pathogens.</title>
        <authorList>
            <person name="Haridas S."/>
            <person name="Albert R."/>
            <person name="Binder M."/>
            <person name="Bloem J."/>
            <person name="Labutti K."/>
            <person name="Salamov A."/>
            <person name="Andreopoulos B."/>
            <person name="Baker S."/>
            <person name="Barry K."/>
            <person name="Bills G."/>
            <person name="Bluhm B."/>
            <person name="Cannon C."/>
            <person name="Castanera R."/>
            <person name="Culley D."/>
            <person name="Daum C."/>
            <person name="Ezra D."/>
            <person name="Gonzalez J."/>
            <person name="Henrissat B."/>
            <person name="Kuo A."/>
            <person name="Liang C."/>
            <person name="Lipzen A."/>
            <person name="Lutzoni F."/>
            <person name="Magnuson J."/>
            <person name="Mondo S."/>
            <person name="Nolan M."/>
            <person name="Ohm R."/>
            <person name="Pangilinan J."/>
            <person name="Park H.-J."/>
            <person name="Ramirez L."/>
            <person name="Alfaro M."/>
            <person name="Sun H."/>
            <person name="Tritt A."/>
            <person name="Yoshinaga Y."/>
            <person name="Zwiers L.-H."/>
            <person name="Turgeon B."/>
            <person name="Goodwin S."/>
            <person name="Spatafora J."/>
            <person name="Crous P."/>
            <person name="Grigoriev I."/>
        </authorList>
    </citation>
    <scope>NUCLEOTIDE SEQUENCE</scope>
    <source>
        <strain evidence="4">ATCC 36951</strain>
    </source>
</reference>
<dbReference type="AlphaFoldDB" id="A0A6A6CHJ3"/>
<dbReference type="GO" id="GO:0006508">
    <property type="term" value="P:proteolysis"/>
    <property type="evidence" value="ECO:0007669"/>
    <property type="project" value="InterPro"/>
</dbReference>
<dbReference type="SUPFAM" id="SSF53187">
    <property type="entry name" value="Zn-dependent exopeptidases"/>
    <property type="match status" value="1"/>
</dbReference>
<comment type="similarity">
    <text evidence="1 2">Belongs to the peptidase M14 family.</text>
</comment>
<dbReference type="Proteomes" id="UP000799537">
    <property type="component" value="Unassembled WGS sequence"/>
</dbReference>
<dbReference type="GO" id="GO:0004181">
    <property type="term" value="F:metallocarboxypeptidase activity"/>
    <property type="evidence" value="ECO:0007669"/>
    <property type="project" value="InterPro"/>
</dbReference>
<protein>
    <recommendedName>
        <fullName evidence="3">Peptidase M14 domain-containing protein</fullName>
    </recommendedName>
</protein>
<dbReference type="Gene3D" id="3.40.630.10">
    <property type="entry name" value="Zn peptidases"/>
    <property type="match status" value="1"/>
</dbReference>
<dbReference type="GeneID" id="54570501"/>
<dbReference type="EMBL" id="ML993599">
    <property type="protein sequence ID" value="KAF2165668.1"/>
    <property type="molecule type" value="Genomic_DNA"/>
</dbReference>
<evidence type="ECO:0000313" key="5">
    <source>
        <dbReference type="Proteomes" id="UP000799537"/>
    </source>
</evidence>
<feature type="active site" description="Proton donor/acceptor" evidence="2">
    <location>
        <position position="299"/>
    </location>
</feature>
<organism evidence="4 5">
    <name type="scientific">Zasmidium cellare ATCC 36951</name>
    <dbReference type="NCBI Taxonomy" id="1080233"/>
    <lineage>
        <taxon>Eukaryota</taxon>
        <taxon>Fungi</taxon>
        <taxon>Dikarya</taxon>
        <taxon>Ascomycota</taxon>
        <taxon>Pezizomycotina</taxon>
        <taxon>Dothideomycetes</taxon>
        <taxon>Dothideomycetidae</taxon>
        <taxon>Mycosphaerellales</taxon>
        <taxon>Mycosphaerellaceae</taxon>
        <taxon>Zasmidium</taxon>
    </lineage>
</organism>
<dbReference type="OrthoDB" id="3626597at2759"/>
<dbReference type="Pfam" id="PF00246">
    <property type="entry name" value="Peptidase_M14"/>
    <property type="match status" value="1"/>
</dbReference>
<dbReference type="RefSeq" id="XP_033666557.1">
    <property type="nucleotide sequence ID" value="XM_033817229.1"/>
</dbReference>
<sequence>MFPIAQAALLFLSGDSDVVSQAFQDVEGIELLSPAFTTPDSLPPGWANGTSGPTSDAVLQSFYQSIAARNDWLTYQPGEFLSEEGRAIPYLFLAESAGSAARNDTKLQVYIQAAIHGDEPAGDQAVAALIGKMDRNQTWTASLLERISIKILPRYNPDGVAYFQHQLASSLDGNRDHIKLDRQQSRDIKQTFMDYIPHISVDMHEFVGPTVYAGDYHIAADAMISGGVNPNIHPDIRALLLDNFIPHMGDKLAVFGLRWEPYVIGASDGSRIVLAEAETPARTGRNAYGLTQTVSFLCEMRGIMLAEQHFQRRVSTGLLQLEAILETARNDFANVYTTIERARREFINSTEDIVVTDSPTLQNRTFTMIDRNNGSVLQVPVDFYGTTPSVANLTRPRPEAYLLPRTYSSLASLLRTQGLEISTLDHAFHGPVEALRITSSSLSDTLYEGHVRHTVTTSQREREVHLPAGSFLVSTRQQNAALAFVALEPENVDSFVAFNLIPVGVGDEYPVYRVLA</sequence>
<dbReference type="InterPro" id="IPR000834">
    <property type="entry name" value="Peptidase_M14"/>
</dbReference>
<evidence type="ECO:0000256" key="1">
    <source>
        <dbReference type="ARBA" id="ARBA00005988"/>
    </source>
</evidence>
<dbReference type="GO" id="GO:0008270">
    <property type="term" value="F:zinc ion binding"/>
    <property type="evidence" value="ECO:0007669"/>
    <property type="project" value="InterPro"/>
</dbReference>
<proteinExistence type="inferred from homology"/>
<accession>A0A6A6CHJ3</accession>
<evidence type="ECO:0000259" key="3">
    <source>
        <dbReference type="PROSITE" id="PS52035"/>
    </source>
</evidence>
<dbReference type="PROSITE" id="PS52035">
    <property type="entry name" value="PEPTIDASE_M14"/>
    <property type="match status" value="1"/>
</dbReference>
<feature type="domain" description="Peptidase M14" evidence="3">
    <location>
        <begin position="52"/>
        <end position="328"/>
    </location>
</feature>
<keyword evidence="5" id="KW-1185">Reference proteome</keyword>
<name>A0A6A6CHJ3_ZASCE</name>
<evidence type="ECO:0000313" key="4">
    <source>
        <dbReference type="EMBL" id="KAF2165668.1"/>
    </source>
</evidence>
<gene>
    <name evidence="4" type="ORF">M409DRAFT_67051</name>
</gene>
<evidence type="ECO:0000256" key="2">
    <source>
        <dbReference type="PROSITE-ProRule" id="PRU01379"/>
    </source>
</evidence>